<dbReference type="RefSeq" id="WP_068710647.1">
    <property type="nucleotide sequence ID" value="NZ_BAAAXQ010000054.1"/>
</dbReference>
<keyword evidence="7" id="KW-1185">Reference proteome</keyword>
<dbReference type="PANTHER" id="PTHR30246">
    <property type="entry name" value="2-KETO-3-DEOXY-6-PHOSPHOGLUCONATE ALDOLASE"/>
    <property type="match status" value="1"/>
</dbReference>
<organism evidence="6 7">
    <name type="scientific">Tetragenococcus solitarius</name>
    <dbReference type="NCBI Taxonomy" id="71453"/>
    <lineage>
        <taxon>Bacteria</taxon>
        <taxon>Bacillati</taxon>
        <taxon>Bacillota</taxon>
        <taxon>Bacilli</taxon>
        <taxon>Lactobacillales</taxon>
        <taxon>Enterococcaceae</taxon>
        <taxon>Tetragenococcus</taxon>
    </lineage>
</organism>
<proteinExistence type="inferred from homology"/>
<dbReference type="InterPro" id="IPR013785">
    <property type="entry name" value="Aldolase_TIM"/>
</dbReference>
<evidence type="ECO:0000313" key="7">
    <source>
        <dbReference type="Proteomes" id="UP001501577"/>
    </source>
</evidence>
<evidence type="ECO:0000256" key="5">
    <source>
        <dbReference type="ARBA" id="ARBA00023277"/>
    </source>
</evidence>
<comment type="subunit">
    <text evidence="3">Homotrimer.</text>
</comment>
<protein>
    <submittedName>
        <fullName evidence="6">Bifunctional 4-hydroxy-2-oxoglutarate aldolase/2-dehydro-3-deoxy-phosphogluconate aldolase</fullName>
    </submittedName>
</protein>
<dbReference type="Gene3D" id="3.20.20.70">
    <property type="entry name" value="Aldolase class I"/>
    <property type="match status" value="1"/>
</dbReference>
<keyword evidence="4" id="KW-0456">Lyase</keyword>
<evidence type="ECO:0000256" key="2">
    <source>
        <dbReference type="ARBA" id="ARBA00006906"/>
    </source>
</evidence>
<evidence type="ECO:0000256" key="1">
    <source>
        <dbReference type="ARBA" id="ARBA00004761"/>
    </source>
</evidence>
<accession>A0ABN3Y8H6</accession>
<keyword evidence="5" id="KW-0119">Carbohydrate metabolism</keyword>
<evidence type="ECO:0000256" key="4">
    <source>
        <dbReference type="ARBA" id="ARBA00023239"/>
    </source>
</evidence>
<name>A0ABN3Y8H6_9ENTE</name>
<reference evidence="6 7" key="1">
    <citation type="journal article" date="2019" name="Int. J. Syst. Evol. Microbiol.">
        <title>The Global Catalogue of Microorganisms (GCM) 10K type strain sequencing project: providing services to taxonomists for standard genome sequencing and annotation.</title>
        <authorList>
            <consortium name="The Broad Institute Genomics Platform"/>
            <consortium name="The Broad Institute Genome Sequencing Center for Infectious Disease"/>
            <person name="Wu L."/>
            <person name="Ma J."/>
        </authorList>
    </citation>
    <scope>NUCLEOTIDE SEQUENCE [LARGE SCALE GENOMIC DNA]</scope>
    <source>
        <strain evidence="6 7">JCM 8736</strain>
    </source>
</reference>
<dbReference type="EMBL" id="BAAAXQ010000054">
    <property type="protein sequence ID" value="GAA3020248.1"/>
    <property type="molecule type" value="Genomic_DNA"/>
</dbReference>
<evidence type="ECO:0000256" key="3">
    <source>
        <dbReference type="ARBA" id="ARBA00011233"/>
    </source>
</evidence>
<evidence type="ECO:0000313" key="6">
    <source>
        <dbReference type="EMBL" id="GAA3020248.1"/>
    </source>
</evidence>
<dbReference type="InterPro" id="IPR000887">
    <property type="entry name" value="Aldlse_KDPG_KHG"/>
</dbReference>
<dbReference type="PANTHER" id="PTHR30246:SF1">
    <property type="entry name" value="2-DEHYDRO-3-DEOXY-6-PHOSPHOGALACTONATE ALDOLASE-RELATED"/>
    <property type="match status" value="1"/>
</dbReference>
<gene>
    <name evidence="6" type="ORF">GCM10019998_15660</name>
</gene>
<sequence length="210" mass="22997">MEMNSFFKKLESEHFLPLYTVTSMEYLAKAENILKNNNLSFIEITYRSELASKAIKQLSESDELIVGAGTVRSLDTAKEAVENGAKFIVTPGFSDEIVTYCIEKNIPILPGTVTPSEIMRAQSYGLKVVKFFPANVYGGLDAVKSLSGPFSDIKFVPTGGVNKTNYQEFIENPNILAIGGSFILSEKAIIKDEGFSAEQSLAELVAPYAD</sequence>
<dbReference type="Pfam" id="PF01081">
    <property type="entry name" value="Aldolase"/>
    <property type="match status" value="1"/>
</dbReference>
<dbReference type="NCBIfam" id="TIGR01182">
    <property type="entry name" value="eda"/>
    <property type="match status" value="1"/>
</dbReference>
<dbReference type="PROSITE" id="PS00160">
    <property type="entry name" value="ALDOLASE_KDPG_KHG_2"/>
    <property type="match status" value="1"/>
</dbReference>
<dbReference type="InterPro" id="IPR031338">
    <property type="entry name" value="KDPG/KHG_AS_2"/>
</dbReference>
<comment type="similarity">
    <text evidence="2">Belongs to the KHG/KDPG aldolase family.</text>
</comment>
<comment type="caution">
    <text evidence="6">The sequence shown here is derived from an EMBL/GenBank/DDBJ whole genome shotgun (WGS) entry which is preliminary data.</text>
</comment>
<dbReference type="Proteomes" id="UP001501577">
    <property type="component" value="Unassembled WGS sequence"/>
</dbReference>
<dbReference type="CDD" id="cd00452">
    <property type="entry name" value="KDPG_aldolase"/>
    <property type="match status" value="1"/>
</dbReference>
<comment type="pathway">
    <text evidence="1">Carbohydrate acid metabolism.</text>
</comment>
<dbReference type="SUPFAM" id="SSF51569">
    <property type="entry name" value="Aldolase"/>
    <property type="match status" value="1"/>
</dbReference>